<keyword evidence="4" id="KW-1185">Reference proteome</keyword>
<evidence type="ECO:0000313" key="4">
    <source>
        <dbReference type="Proteomes" id="UP000297245"/>
    </source>
</evidence>
<dbReference type="EMBL" id="ML179829">
    <property type="protein sequence ID" value="THU81211.1"/>
    <property type="molecule type" value="Genomic_DNA"/>
</dbReference>
<accession>A0A4S8KZ67</accession>
<reference evidence="3 4" key="1">
    <citation type="journal article" date="2019" name="Nat. Ecol. Evol.">
        <title>Megaphylogeny resolves global patterns of mushroom evolution.</title>
        <authorList>
            <person name="Varga T."/>
            <person name="Krizsan K."/>
            <person name="Foldi C."/>
            <person name="Dima B."/>
            <person name="Sanchez-Garcia M."/>
            <person name="Sanchez-Ramirez S."/>
            <person name="Szollosi G.J."/>
            <person name="Szarkandi J.G."/>
            <person name="Papp V."/>
            <person name="Albert L."/>
            <person name="Andreopoulos W."/>
            <person name="Angelini C."/>
            <person name="Antonin V."/>
            <person name="Barry K.W."/>
            <person name="Bougher N.L."/>
            <person name="Buchanan P."/>
            <person name="Buyck B."/>
            <person name="Bense V."/>
            <person name="Catcheside P."/>
            <person name="Chovatia M."/>
            <person name="Cooper J."/>
            <person name="Damon W."/>
            <person name="Desjardin D."/>
            <person name="Finy P."/>
            <person name="Geml J."/>
            <person name="Haridas S."/>
            <person name="Hughes K."/>
            <person name="Justo A."/>
            <person name="Karasinski D."/>
            <person name="Kautmanova I."/>
            <person name="Kiss B."/>
            <person name="Kocsube S."/>
            <person name="Kotiranta H."/>
            <person name="LaButti K.M."/>
            <person name="Lechner B.E."/>
            <person name="Liimatainen K."/>
            <person name="Lipzen A."/>
            <person name="Lukacs Z."/>
            <person name="Mihaltcheva S."/>
            <person name="Morgado L.N."/>
            <person name="Niskanen T."/>
            <person name="Noordeloos M.E."/>
            <person name="Ohm R.A."/>
            <person name="Ortiz-Santana B."/>
            <person name="Ovrebo C."/>
            <person name="Racz N."/>
            <person name="Riley R."/>
            <person name="Savchenko A."/>
            <person name="Shiryaev A."/>
            <person name="Soop K."/>
            <person name="Spirin V."/>
            <person name="Szebenyi C."/>
            <person name="Tomsovsky M."/>
            <person name="Tulloss R.E."/>
            <person name="Uehling J."/>
            <person name="Grigoriev I.V."/>
            <person name="Vagvolgyi C."/>
            <person name="Papp T."/>
            <person name="Martin F.M."/>
            <person name="Miettinen O."/>
            <person name="Hibbett D.S."/>
            <person name="Nagy L.G."/>
        </authorList>
    </citation>
    <scope>NUCLEOTIDE SEQUENCE [LARGE SCALE GENOMIC DNA]</scope>
    <source>
        <strain evidence="3 4">CBS 962.96</strain>
    </source>
</reference>
<proteinExistence type="predicted"/>
<keyword evidence="2" id="KW-0732">Signal</keyword>
<sequence>MLLRLLLTLTLVVLMVPVWMMVMSPSFSSSSDTTIQTATKTDLEDVVRARTRISRRRGGDRGGNSGHRCWVIELGHITRDVIVVMVVIMMMRGELLDSLTVILAHTTIDWAESCIGRIRGRRRRVIRVGVGIGRDGCSVQVVWTRLSSVAREKEEGSFVLALRSGSRSRKNVSSSKGYDSGRESLKKKKKDKEEEEEIGSRPRSPLRRRSSSSLSLSTCHYQFRYYYDYELIRYRENLRIDGFRYLVDDDDNYDHLATAPVPS</sequence>
<dbReference type="Proteomes" id="UP000297245">
    <property type="component" value="Unassembled WGS sequence"/>
</dbReference>
<feature type="chain" id="PRO_5020840831" evidence="2">
    <location>
        <begin position="21"/>
        <end position="263"/>
    </location>
</feature>
<organism evidence="3 4">
    <name type="scientific">Dendrothele bispora (strain CBS 962.96)</name>
    <dbReference type="NCBI Taxonomy" id="1314807"/>
    <lineage>
        <taxon>Eukaryota</taxon>
        <taxon>Fungi</taxon>
        <taxon>Dikarya</taxon>
        <taxon>Basidiomycota</taxon>
        <taxon>Agaricomycotina</taxon>
        <taxon>Agaricomycetes</taxon>
        <taxon>Agaricomycetidae</taxon>
        <taxon>Agaricales</taxon>
        <taxon>Agaricales incertae sedis</taxon>
        <taxon>Dendrothele</taxon>
    </lineage>
</organism>
<name>A0A4S8KZ67_DENBC</name>
<feature type="region of interest" description="Disordered" evidence="1">
    <location>
        <begin position="169"/>
        <end position="211"/>
    </location>
</feature>
<evidence type="ECO:0000256" key="2">
    <source>
        <dbReference type="SAM" id="SignalP"/>
    </source>
</evidence>
<feature type="signal peptide" evidence="2">
    <location>
        <begin position="1"/>
        <end position="20"/>
    </location>
</feature>
<dbReference type="AlphaFoldDB" id="A0A4S8KZ67"/>
<gene>
    <name evidence="3" type="ORF">K435DRAFT_809277</name>
</gene>
<protein>
    <submittedName>
        <fullName evidence="3">Uncharacterized protein</fullName>
    </submittedName>
</protein>
<evidence type="ECO:0000313" key="3">
    <source>
        <dbReference type="EMBL" id="THU81211.1"/>
    </source>
</evidence>
<evidence type="ECO:0000256" key="1">
    <source>
        <dbReference type="SAM" id="MobiDB-lite"/>
    </source>
</evidence>